<keyword evidence="2" id="KW-0813">Transport</keyword>
<dbReference type="GO" id="GO:0016020">
    <property type="term" value="C:membrane"/>
    <property type="evidence" value="ECO:0007669"/>
    <property type="project" value="InterPro"/>
</dbReference>
<dbReference type="GO" id="GO:0012505">
    <property type="term" value="C:endomembrane system"/>
    <property type="evidence" value="ECO:0007669"/>
    <property type="project" value="UniProtKB-SubCell"/>
</dbReference>
<keyword evidence="8 9" id="KW-0472">Membrane</keyword>
<evidence type="ECO:0000313" key="11">
    <source>
        <dbReference type="EMBL" id="KAJ1364189.1"/>
    </source>
</evidence>
<dbReference type="InterPro" id="IPR036640">
    <property type="entry name" value="ABC1_TM_sf"/>
</dbReference>
<dbReference type="GO" id="GO:0005524">
    <property type="term" value="F:ATP binding"/>
    <property type="evidence" value="ECO:0007669"/>
    <property type="project" value="UniProtKB-KW"/>
</dbReference>
<evidence type="ECO:0000256" key="6">
    <source>
        <dbReference type="ARBA" id="ARBA00022840"/>
    </source>
</evidence>
<comment type="caution">
    <text evidence="11">The sequence shown here is derived from an EMBL/GenBank/DDBJ whole genome shotgun (WGS) entry which is preliminary data.</text>
</comment>
<organism evidence="11 12">
    <name type="scientific">Parelaphostrongylus tenuis</name>
    <name type="common">Meningeal worm</name>
    <dbReference type="NCBI Taxonomy" id="148309"/>
    <lineage>
        <taxon>Eukaryota</taxon>
        <taxon>Metazoa</taxon>
        <taxon>Ecdysozoa</taxon>
        <taxon>Nematoda</taxon>
        <taxon>Chromadorea</taxon>
        <taxon>Rhabditida</taxon>
        <taxon>Rhabditina</taxon>
        <taxon>Rhabditomorpha</taxon>
        <taxon>Strongyloidea</taxon>
        <taxon>Metastrongylidae</taxon>
        <taxon>Parelaphostrongylus</taxon>
    </lineage>
</organism>
<keyword evidence="3 9" id="KW-0812">Transmembrane</keyword>
<dbReference type="Pfam" id="PF00664">
    <property type="entry name" value="ABC_membrane"/>
    <property type="match status" value="1"/>
</dbReference>
<evidence type="ECO:0000256" key="7">
    <source>
        <dbReference type="ARBA" id="ARBA00022989"/>
    </source>
</evidence>
<keyword evidence="7 9" id="KW-1133">Transmembrane helix</keyword>
<name>A0AAD5NAV1_PARTN</name>
<dbReference type="PROSITE" id="PS50929">
    <property type="entry name" value="ABC_TM1F"/>
    <property type="match status" value="1"/>
</dbReference>
<dbReference type="InterPro" id="IPR050173">
    <property type="entry name" value="ABC_transporter_C-like"/>
</dbReference>
<comment type="subcellular location">
    <subcellularLocation>
        <location evidence="1">Endomembrane system</location>
        <topology evidence="1">Multi-pass membrane protein</topology>
    </subcellularLocation>
</comment>
<dbReference type="InterPro" id="IPR011527">
    <property type="entry name" value="ABC1_TM_dom"/>
</dbReference>
<dbReference type="Gene3D" id="1.20.1560.10">
    <property type="entry name" value="ABC transporter type 1, transmembrane domain"/>
    <property type="match status" value="1"/>
</dbReference>
<keyword evidence="4" id="KW-0677">Repeat</keyword>
<evidence type="ECO:0000256" key="3">
    <source>
        <dbReference type="ARBA" id="ARBA00022692"/>
    </source>
</evidence>
<dbReference type="PANTHER" id="PTHR24223:SF443">
    <property type="entry name" value="MULTIDRUG-RESISTANCE LIKE PROTEIN 1, ISOFORM I"/>
    <property type="match status" value="1"/>
</dbReference>
<dbReference type="Proteomes" id="UP001196413">
    <property type="component" value="Unassembled WGS sequence"/>
</dbReference>
<proteinExistence type="predicted"/>
<evidence type="ECO:0000256" key="8">
    <source>
        <dbReference type="ARBA" id="ARBA00023136"/>
    </source>
</evidence>
<gene>
    <name evidence="11" type="ORF">KIN20_024220</name>
</gene>
<dbReference type="EMBL" id="JAHQIW010004884">
    <property type="protein sequence ID" value="KAJ1364189.1"/>
    <property type="molecule type" value="Genomic_DNA"/>
</dbReference>
<dbReference type="GO" id="GO:0140359">
    <property type="term" value="F:ABC-type transporter activity"/>
    <property type="evidence" value="ECO:0007669"/>
    <property type="project" value="InterPro"/>
</dbReference>
<evidence type="ECO:0000313" key="12">
    <source>
        <dbReference type="Proteomes" id="UP001196413"/>
    </source>
</evidence>
<dbReference type="SUPFAM" id="SSF90123">
    <property type="entry name" value="ABC transporter transmembrane region"/>
    <property type="match status" value="1"/>
</dbReference>
<dbReference type="AlphaFoldDB" id="A0AAD5NAV1"/>
<feature type="domain" description="ABC transmembrane type-1" evidence="10">
    <location>
        <begin position="9"/>
        <end position="155"/>
    </location>
</feature>
<evidence type="ECO:0000256" key="4">
    <source>
        <dbReference type="ARBA" id="ARBA00022737"/>
    </source>
</evidence>
<protein>
    <recommendedName>
        <fullName evidence="10">ABC transmembrane type-1 domain-containing protein</fullName>
    </recommendedName>
</protein>
<evidence type="ECO:0000256" key="9">
    <source>
        <dbReference type="SAM" id="Phobius"/>
    </source>
</evidence>
<evidence type="ECO:0000259" key="10">
    <source>
        <dbReference type="PROSITE" id="PS50929"/>
    </source>
</evidence>
<evidence type="ECO:0000256" key="2">
    <source>
        <dbReference type="ARBA" id="ARBA00022448"/>
    </source>
</evidence>
<keyword evidence="6" id="KW-0067">ATP-binding</keyword>
<evidence type="ECO:0000256" key="1">
    <source>
        <dbReference type="ARBA" id="ARBA00004127"/>
    </source>
</evidence>
<sequence>MESCVYFWVASNVWLARWSDDAETIQQSSNDSSYETNMRLAIYTSLGMGQAVFVCVASTIMALGMVGASRLLHEGILRNILHCPMLFFDITPIGRILNRFGKDTEVVDNELLKSVGQWFFTVGQIVITTVLLLYVTPWAFGPVIAILCINMVVLVNIHF</sequence>
<keyword evidence="5" id="KW-0547">Nucleotide-binding</keyword>
<feature type="transmembrane region" description="Helical" evidence="9">
    <location>
        <begin position="40"/>
        <end position="64"/>
    </location>
</feature>
<keyword evidence="12" id="KW-1185">Reference proteome</keyword>
<dbReference type="PANTHER" id="PTHR24223">
    <property type="entry name" value="ATP-BINDING CASSETTE SUB-FAMILY C"/>
    <property type="match status" value="1"/>
</dbReference>
<evidence type="ECO:0000256" key="5">
    <source>
        <dbReference type="ARBA" id="ARBA00022741"/>
    </source>
</evidence>
<reference evidence="11" key="1">
    <citation type="submission" date="2021-06" db="EMBL/GenBank/DDBJ databases">
        <title>Parelaphostrongylus tenuis whole genome reference sequence.</title>
        <authorList>
            <person name="Garwood T.J."/>
            <person name="Larsen P.A."/>
            <person name="Fountain-Jones N.M."/>
            <person name="Garbe J.R."/>
            <person name="Macchietto M.G."/>
            <person name="Kania S.A."/>
            <person name="Gerhold R.W."/>
            <person name="Richards J.E."/>
            <person name="Wolf T.M."/>
        </authorList>
    </citation>
    <scope>NUCLEOTIDE SEQUENCE</scope>
    <source>
        <strain evidence="11">MNPRO001-30</strain>
        <tissue evidence="11">Meninges</tissue>
    </source>
</reference>
<accession>A0AAD5NAV1</accession>